<gene>
    <name evidence="2" type="ORF">NDU88_002778</name>
</gene>
<feature type="compositionally biased region" description="Basic and acidic residues" evidence="1">
    <location>
        <begin position="74"/>
        <end position="88"/>
    </location>
</feature>
<reference evidence="2" key="1">
    <citation type="journal article" date="2022" name="bioRxiv">
        <title>Sequencing and chromosome-scale assembly of the giantPleurodeles waltlgenome.</title>
        <authorList>
            <person name="Brown T."/>
            <person name="Elewa A."/>
            <person name="Iarovenko S."/>
            <person name="Subramanian E."/>
            <person name="Araus A.J."/>
            <person name="Petzold A."/>
            <person name="Susuki M."/>
            <person name="Suzuki K.-i.T."/>
            <person name="Hayashi T."/>
            <person name="Toyoda A."/>
            <person name="Oliveira C."/>
            <person name="Osipova E."/>
            <person name="Leigh N.D."/>
            <person name="Simon A."/>
            <person name="Yun M.H."/>
        </authorList>
    </citation>
    <scope>NUCLEOTIDE SEQUENCE</scope>
    <source>
        <strain evidence="2">20211129_DDA</strain>
        <tissue evidence="2">Liver</tissue>
    </source>
</reference>
<dbReference type="Proteomes" id="UP001066276">
    <property type="component" value="Chromosome 7"/>
</dbReference>
<evidence type="ECO:0000313" key="2">
    <source>
        <dbReference type="EMBL" id="KAJ1124317.1"/>
    </source>
</evidence>
<evidence type="ECO:0000256" key="1">
    <source>
        <dbReference type="SAM" id="MobiDB-lite"/>
    </source>
</evidence>
<organism evidence="2 3">
    <name type="scientific">Pleurodeles waltl</name>
    <name type="common">Iberian ribbed newt</name>
    <dbReference type="NCBI Taxonomy" id="8319"/>
    <lineage>
        <taxon>Eukaryota</taxon>
        <taxon>Metazoa</taxon>
        <taxon>Chordata</taxon>
        <taxon>Craniata</taxon>
        <taxon>Vertebrata</taxon>
        <taxon>Euteleostomi</taxon>
        <taxon>Amphibia</taxon>
        <taxon>Batrachia</taxon>
        <taxon>Caudata</taxon>
        <taxon>Salamandroidea</taxon>
        <taxon>Salamandridae</taxon>
        <taxon>Pleurodelinae</taxon>
        <taxon>Pleurodeles</taxon>
    </lineage>
</organism>
<name>A0AAV7P7Q7_PLEWA</name>
<keyword evidence="3" id="KW-1185">Reference proteome</keyword>
<evidence type="ECO:0000313" key="3">
    <source>
        <dbReference type="Proteomes" id="UP001066276"/>
    </source>
</evidence>
<protein>
    <submittedName>
        <fullName evidence="2">Uncharacterized protein</fullName>
    </submittedName>
</protein>
<dbReference type="EMBL" id="JANPWB010000011">
    <property type="protein sequence ID" value="KAJ1124317.1"/>
    <property type="molecule type" value="Genomic_DNA"/>
</dbReference>
<sequence>MIRVDTEGSHQSQYSLKLIGVAGRREEKQQSRRCLSTKILTVSRRARRLVQRRPHLSLGRRLGRLPSPAGCEALEHARTRDSTERVEAASRPTGTNGKRRGTNPYQHKRKTAILNCCGIPS</sequence>
<proteinExistence type="predicted"/>
<feature type="region of interest" description="Disordered" evidence="1">
    <location>
        <begin position="74"/>
        <end position="109"/>
    </location>
</feature>
<accession>A0AAV7P7Q7</accession>
<feature type="compositionally biased region" description="Basic residues" evidence="1">
    <location>
        <begin position="97"/>
        <end position="109"/>
    </location>
</feature>
<dbReference type="AlphaFoldDB" id="A0AAV7P7Q7"/>
<comment type="caution">
    <text evidence="2">The sequence shown here is derived from an EMBL/GenBank/DDBJ whole genome shotgun (WGS) entry which is preliminary data.</text>
</comment>